<evidence type="ECO:0000259" key="5">
    <source>
        <dbReference type="Pfam" id="PF00501"/>
    </source>
</evidence>
<keyword evidence="2" id="KW-0436">Ligase</keyword>
<name>A0A516H532_9PROT</name>
<dbReference type="GO" id="GO:0016405">
    <property type="term" value="F:CoA-ligase activity"/>
    <property type="evidence" value="ECO:0007669"/>
    <property type="project" value="UniProtKB-ARBA"/>
</dbReference>
<evidence type="ECO:0000313" key="7">
    <source>
        <dbReference type="EMBL" id="QDO98898.1"/>
    </source>
</evidence>
<dbReference type="RefSeq" id="WP_144257895.1">
    <property type="nucleotide sequence ID" value="NZ_CP041636.1"/>
</dbReference>
<dbReference type="InterPro" id="IPR020845">
    <property type="entry name" value="AMP-binding_CS"/>
</dbReference>
<accession>A0A516H532</accession>
<dbReference type="GO" id="GO:0005524">
    <property type="term" value="F:ATP binding"/>
    <property type="evidence" value="ECO:0007669"/>
    <property type="project" value="UniProtKB-KW"/>
</dbReference>
<evidence type="ECO:0000256" key="1">
    <source>
        <dbReference type="ARBA" id="ARBA00006432"/>
    </source>
</evidence>
<keyword evidence="4" id="KW-0067">ATP-binding</keyword>
<evidence type="ECO:0000256" key="3">
    <source>
        <dbReference type="ARBA" id="ARBA00022741"/>
    </source>
</evidence>
<dbReference type="Gene3D" id="3.40.50.12780">
    <property type="entry name" value="N-terminal domain of ligase-like"/>
    <property type="match status" value="1"/>
</dbReference>
<dbReference type="Pfam" id="PF00501">
    <property type="entry name" value="AMP-binding"/>
    <property type="match status" value="1"/>
</dbReference>
<dbReference type="InterPro" id="IPR025110">
    <property type="entry name" value="AMP-bd_C"/>
</dbReference>
<dbReference type="PANTHER" id="PTHR43605">
    <property type="entry name" value="ACYL-COENZYME A SYNTHETASE"/>
    <property type="match status" value="1"/>
</dbReference>
<dbReference type="InterPro" id="IPR042099">
    <property type="entry name" value="ANL_N_sf"/>
</dbReference>
<dbReference type="Gene3D" id="3.30.300.30">
    <property type="match status" value="1"/>
</dbReference>
<organism evidence="7 8">
    <name type="scientific">Ferrovibrio terrae</name>
    <dbReference type="NCBI Taxonomy" id="2594003"/>
    <lineage>
        <taxon>Bacteria</taxon>
        <taxon>Pseudomonadati</taxon>
        <taxon>Pseudomonadota</taxon>
        <taxon>Alphaproteobacteria</taxon>
        <taxon>Rhodospirillales</taxon>
        <taxon>Rhodospirillaceae</taxon>
        <taxon>Ferrovibrio</taxon>
    </lineage>
</organism>
<dbReference type="EMBL" id="CP041636">
    <property type="protein sequence ID" value="QDO98898.1"/>
    <property type="molecule type" value="Genomic_DNA"/>
</dbReference>
<sequence>MTEPAPSRFNLARYCLAENARLRPDKTAMILVGADTEVRMSFAEADLAIRRLAAGLQSLGMPPQSRIMIRMANDADYALTYFATMAAGYVALPSSAQLTASEAAYLLENSGAAAVAASAELATDLSLPSGVLLLDPARLQQLKQFAPLPDFADTAADDPAYLVYTSGTTGRPKGVLHAHRAAWGRRPMHQGWLGLRDSDVMLHAGAFNWTYTLGVGMVDPWAVGATTVLYNGPRDIQVWPQLLARYRATIFAAVPTLYRQILKYCDLDAYDLSALRHGATAGEALPPALLQEWQDRTGKPMYEALGMSEISTYISTGPGMTIKPGSPGKPQPGRRIAILSPDTDSTTPLPQGETGLLAVHRSDPSMMLGYWHRPEEEALVYRGDWFCGGDLASLDADGYVWHHGRNDDVMNAMGYRVSPVEVEMAMADHPAIAEVAVTEIRVRADVSVVAAFIVLREGMTAEPVELGRFAESRLAAYKCPREWRFVTNLPRTANGKVQRKKLADISPK</sequence>
<dbReference type="GO" id="GO:0006637">
    <property type="term" value="P:acyl-CoA metabolic process"/>
    <property type="evidence" value="ECO:0007669"/>
    <property type="project" value="TreeGrafter"/>
</dbReference>
<dbReference type="SUPFAM" id="SSF56801">
    <property type="entry name" value="Acetyl-CoA synthetase-like"/>
    <property type="match status" value="1"/>
</dbReference>
<dbReference type="Proteomes" id="UP000317496">
    <property type="component" value="Chromosome"/>
</dbReference>
<reference evidence="7 8" key="1">
    <citation type="submission" date="2019-07" db="EMBL/GenBank/DDBJ databases">
        <title>Genome sequencing for Ferrovibrio sp. K5.</title>
        <authorList>
            <person name="Park S.-J."/>
        </authorList>
    </citation>
    <scope>NUCLEOTIDE SEQUENCE [LARGE SCALE GENOMIC DNA]</scope>
    <source>
        <strain evidence="7 8">K5</strain>
    </source>
</reference>
<gene>
    <name evidence="7" type="ORF">FNB15_17200</name>
</gene>
<dbReference type="AlphaFoldDB" id="A0A516H532"/>
<evidence type="ECO:0000256" key="2">
    <source>
        <dbReference type="ARBA" id="ARBA00022598"/>
    </source>
</evidence>
<dbReference type="InterPro" id="IPR020459">
    <property type="entry name" value="AMP-binding"/>
</dbReference>
<dbReference type="PRINTS" id="PR00154">
    <property type="entry name" value="AMPBINDING"/>
</dbReference>
<dbReference type="Pfam" id="PF13193">
    <property type="entry name" value="AMP-binding_C"/>
    <property type="match status" value="1"/>
</dbReference>
<comment type="similarity">
    <text evidence="1">Belongs to the ATP-dependent AMP-binding enzyme family.</text>
</comment>
<dbReference type="InterPro" id="IPR045851">
    <property type="entry name" value="AMP-bd_C_sf"/>
</dbReference>
<dbReference type="KEGG" id="fer:FNB15_17200"/>
<dbReference type="PROSITE" id="PS00455">
    <property type="entry name" value="AMP_BINDING"/>
    <property type="match status" value="1"/>
</dbReference>
<keyword evidence="8" id="KW-1185">Reference proteome</keyword>
<dbReference type="GO" id="GO:0004321">
    <property type="term" value="F:fatty-acyl-CoA synthase activity"/>
    <property type="evidence" value="ECO:0007669"/>
    <property type="project" value="TreeGrafter"/>
</dbReference>
<dbReference type="PANTHER" id="PTHR43605:SF10">
    <property type="entry name" value="ACYL-COA SYNTHETASE MEDIUM CHAIN FAMILY MEMBER 3"/>
    <property type="match status" value="1"/>
</dbReference>
<feature type="domain" description="AMP-dependent synthetase/ligase" evidence="5">
    <location>
        <begin position="17"/>
        <end position="371"/>
    </location>
</feature>
<dbReference type="GO" id="GO:0006633">
    <property type="term" value="P:fatty acid biosynthetic process"/>
    <property type="evidence" value="ECO:0007669"/>
    <property type="project" value="TreeGrafter"/>
</dbReference>
<dbReference type="InterPro" id="IPR000873">
    <property type="entry name" value="AMP-dep_synth/lig_dom"/>
</dbReference>
<keyword evidence="3" id="KW-0547">Nucleotide-binding</keyword>
<evidence type="ECO:0000313" key="8">
    <source>
        <dbReference type="Proteomes" id="UP000317496"/>
    </source>
</evidence>
<evidence type="ECO:0000259" key="6">
    <source>
        <dbReference type="Pfam" id="PF13193"/>
    </source>
</evidence>
<dbReference type="OrthoDB" id="4471305at2"/>
<evidence type="ECO:0000256" key="4">
    <source>
        <dbReference type="ARBA" id="ARBA00022840"/>
    </source>
</evidence>
<proteinExistence type="inferred from homology"/>
<feature type="domain" description="AMP-binding enzyme C-terminal" evidence="6">
    <location>
        <begin position="421"/>
        <end position="496"/>
    </location>
</feature>
<protein>
    <submittedName>
        <fullName evidence="7">AMP-binding protein</fullName>
    </submittedName>
</protein>
<dbReference type="GO" id="GO:0015645">
    <property type="term" value="F:fatty acid ligase activity"/>
    <property type="evidence" value="ECO:0007669"/>
    <property type="project" value="TreeGrafter"/>
</dbReference>
<dbReference type="InterPro" id="IPR051087">
    <property type="entry name" value="Mitochondrial_ACSM"/>
</dbReference>